<dbReference type="GO" id="GO:0009653">
    <property type="term" value="P:anatomical structure morphogenesis"/>
    <property type="evidence" value="ECO:0007669"/>
    <property type="project" value="TreeGrafter"/>
</dbReference>
<feature type="domain" description="Apple" evidence="1">
    <location>
        <begin position="857"/>
        <end position="946"/>
    </location>
</feature>
<dbReference type="Gene3D" id="3.50.4.10">
    <property type="entry name" value="Hepatocyte Growth Factor"/>
    <property type="match status" value="2"/>
</dbReference>
<organism evidence="2 3">
    <name type="scientific">Onchocerca volvulus</name>
    <dbReference type="NCBI Taxonomy" id="6282"/>
    <lineage>
        <taxon>Eukaryota</taxon>
        <taxon>Metazoa</taxon>
        <taxon>Ecdysozoa</taxon>
        <taxon>Nematoda</taxon>
        <taxon>Chromadorea</taxon>
        <taxon>Rhabditida</taxon>
        <taxon>Spirurina</taxon>
        <taxon>Spiruromorpha</taxon>
        <taxon>Filarioidea</taxon>
        <taxon>Onchocercidae</taxon>
        <taxon>Onchocerca</taxon>
    </lineage>
</organism>
<evidence type="ECO:0000313" key="3">
    <source>
        <dbReference type="Proteomes" id="UP000024404"/>
    </source>
</evidence>
<dbReference type="EMBL" id="CMVM020000007">
    <property type="status" value="NOT_ANNOTATED_CDS"/>
    <property type="molecule type" value="Genomic_DNA"/>
</dbReference>
<dbReference type="InterPro" id="IPR003609">
    <property type="entry name" value="Pan_app"/>
</dbReference>
<dbReference type="SUPFAM" id="SSF57414">
    <property type="entry name" value="Hairpin loop containing domain-like"/>
    <property type="match status" value="3"/>
</dbReference>
<evidence type="ECO:0000313" key="2">
    <source>
        <dbReference type="EnsemblMetazoa" id="OVOC11738.1"/>
    </source>
</evidence>
<dbReference type="EnsemblMetazoa" id="OVOC11738.2">
    <property type="protein sequence ID" value="OVOC11738.2"/>
    <property type="gene ID" value="WBGene00248547"/>
</dbReference>
<evidence type="ECO:0000259" key="1">
    <source>
        <dbReference type="PROSITE" id="PS50948"/>
    </source>
</evidence>
<dbReference type="PANTHER" id="PTHR47327:SF11">
    <property type="entry name" value="PROTEIN CBG21204"/>
    <property type="match status" value="1"/>
</dbReference>
<accession>A0A2K6VJT9</accession>
<reference evidence="2" key="2">
    <citation type="submission" date="2018-02" db="UniProtKB">
        <authorList>
            <consortium name="EnsemblMetazoa"/>
        </authorList>
    </citation>
    <scope>IDENTIFICATION</scope>
</reference>
<dbReference type="PROSITE" id="PS50948">
    <property type="entry name" value="PAN"/>
    <property type="match status" value="2"/>
</dbReference>
<dbReference type="PANTHER" id="PTHR47327">
    <property type="entry name" value="FI18240P1-RELATED"/>
    <property type="match status" value="1"/>
</dbReference>
<keyword evidence="3" id="KW-1185">Reference proteome</keyword>
<dbReference type="Pfam" id="PF00024">
    <property type="entry name" value="PAN_1"/>
    <property type="match status" value="2"/>
</dbReference>
<dbReference type="EnsemblMetazoa" id="OVOC11738.1">
    <property type="protein sequence ID" value="OVOC11738.1"/>
    <property type="gene ID" value="WBGene00248547"/>
</dbReference>
<dbReference type="InterPro" id="IPR052774">
    <property type="entry name" value="Celegans_DevNeuronal_Protein"/>
</dbReference>
<dbReference type="AlphaFoldDB" id="A0A2K6VJT9"/>
<proteinExistence type="predicted"/>
<feature type="domain" description="Apple" evidence="1">
    <location>
        <begin position="759"/>
        <end position="848"/>
    </location>
</feature>
<name>A0A2K6VJT9_ONCVO</name>
<dbReference type="OMA" id="GSENIAM"/>
<reference evidence="3" key="1">
    <citation type="submission" date="2013-10" db="EMBL/GenBank/DDBJ databases">
        <title>Genome sequencing of Onchocerca volvulus.</title>
        <authorList>
            <person name="Cotton J."/>
            <person name="Tsai J."/>
            <person name="Stanley E."/>
            <person name="Tracey A."/>
            <person name="Holroyd N."/>
            <person name="Lustigman S."/>
            <person name="Berriman M."/>
        </authorList>
    </citation>
    <scope>NUCLEOTIDE SEQUENCE</scope>
</reference>
<dbReference type="Proteomes" id="UP000024404">
    <property type="component" value="Unassembled WGS sequence"/>
</dbReference>
<protein>
    <recommendedName>
        <fullName evidence="1">Apple domain-containing protein</fullName>
    </recommendedName>
</protein>
<dbReference type="SMART" id="SM00473">
    <property type="entry name" value="PAN_AP"/>
    <property type="match status" value="3"/>
</dbReference>
<sequence length="962" mass="109623">MEQKILNRNIGDTNDSVRSNNVLLDNDDENKELELSDITVTLQKRFSEIATTSLKPNYWEMQRTDSDQSIVKVTTVSTSLQITDRNKIFHFNTAQNGNTIDKNNNSNDDLNFERNQIGEFTISKKNPSFLPTTIQPPFSVNDILTNDMLNLDDDLIATTATTINNANLLSTTPIFEQNRKIQSTVTKNRSTEDIIDFDIVETASAKSSNFMGTTDVVGLMLKMDETEFSSGNSPTPSETDFSSVQLKASSAALSATTDAMASIDDDNDDSTEYPFIDKSEITKSRNFSRKETNLDTIRPKNVEFGELNSKKIAINPFHNPNKQWQSENKQMLLSGNNSDLISKFIKLIFLSLLSFSGPFELSSILGDQVDDAFKNLIQFEKQQLGISLPKYKNSTDEIILAQIRKRNGVSTVMHKIAGNSINRGISIERKIVNGKILEKQQSFIGGKPVTLKLWNPIIYGKDLFKYVKLSKLSNCHDWLRKPGAIINGFIRPLQAHIYNIGTQIDGQKKQSQKAQMFGVQSFSNNKQINGKSKQKQIGSENIAMDQMDQLDQLDQLDQIDQLDPMNQMDQMDKLAKACYDSYGSDDQKSNISVIYIETDNDSSVNKLQDTGKKQHSKQCFYVTNNCILTVTTPFQRRRGISLIECAKFCSSLLGCRSASYSTRFSICDTYHFKFGSEGKKMMKLPWHYYLEPQVNNNARGCSKANQNSNQTRMNKMIRNGKQSITIRREVNTIAANQKLSPIYHEISLNYNKKNMQYNCLDDKNMVITKTPGWTIAKKFNGRKREYFTTAKDCLKSCYRNKYRKKITYRCSSATFEQNSNRCNLYSSIHSTNNTLIRDTSTIYYEKNCFSEQIAELCDTGLIERQPQHILITFPDAILTTSTLVKCLLKCFWSLQDGQTFQCRSIMYFYEQEVDNCILNSKSKRNHPNSFKEETIAVVDYFDLEECLNIPLMVSNILKEIIL</sequence>
<dbReference type="CDD" id="cd01099">
    <property type="entry name" value="PAN_AP_HGF"/>
    <property type="match status" value="1"/>
</dbReference>